<dbReference type="Pfam" id="PF04892">
    <property type="entry name" value="VanZ"/>
    <property type="match status" value="1"/>
</dbReference>
<feature type="transmembrane region" description="Helical" evidence="1">
    <location>
        <begin position="214"/>
        <end position="233"/>
    </location>
</feature>
<comment type="caution">
    <text evidence="3">The sequence shown here is derived from an EMBL/GenBank/DDBJ whole genome shotgun (WGS) entry which is preliminary data.</text>
</comment>
<feature type="transmembrane region" description="Helical" evidence="1">
    <location>
        <begin position="181"/>
        <end position="202"/>
    </location>
</feature>
<keyword evidence="4" id="KW-1185">Reference proteome</keyword>
<keyword evidence="1" id="KW-1133">Transmembrane helix</keyword>
<protein>
    <submittedName>
        <fullName evidence="3">VanZ family protein</fullName>
    </submittedName>
</protein>
<dbReference type="PANTHER" id="PTHR28008:SF1">
    <property type="entry name" value="DOMAIN PROTEIN, PUTATIVE (AFU_ORTHOLOGUE AFUA_3G10980)-RELATED"/>
    <property type="match status" value="1"/>
</dbReference>
<proteinExistence type="predicted"/>
<dbReference type="RefSeq" id="WP_349244333.1">
    <property type="nucleotide sequence ID" value="NZ_JASCXX010000007.1"/>
</dbReference>
<accession>A0AAW6TZF2</accession>
<gene>
    <name evidence="3" type="ORF">QJ522_07680</name>
</gene>
<feature type="transmembrane region" description="Helical" evidence="1">
    <location>
        <begin position="112"/>
        <end position="141"/>
    </location>
</feature>
<evidence type="ECO:0000313" key="4">
    <source>
        <dbReference type="Proteomes" id="UP001431776"/>
    </source>
</evidence>
<feature type="transmembrane region" description="Helical" evidence="1">
    <location>
        <begin position="41"/>
        <end position="59"/>
    </location>
</feature>
<dbReference type="PANTHER" id="PTHR28008">
    <property type="entry name" value="DOMAIN PROTEIN, PUTATIVE (AFU_ORTHOLOGUE AFUA_3G10980)-RELATED"/>
    <property type="match status" value="1"/>
</dbReference>
<feature type="transmembrane region" description="Helical" evidence="1">
    <location>
        <begin position="9"/>
        <end position="29"/>
    </location>
</feature>
<name>A0AAW6TZF2_9BACT</name>
<dbReference type="NCBIfam" id="NF037970">
    <property type="entry name" value="vanZ_1"/>
    <property type="match status" value="1"/>
</dbReference>
<evidence type="ECO:0000259" key="2">
    <source>
        <dbReference type="Pfam" id="PF04892"/>
    </source>
</evidence>
<evidence type="ECO:0000313" key="3">
    <source>
        <dbReference type="EMBL" id="MDI6448923.1"/>
    </source>
</evidence>
<dbReference type="EMBL" id="JASCXX010000007">
    <property type="protein sequence ID" value="MDI6448923.1"/>
    <property type="molecule type" value="Genomic_DNA"/>
</dbReference>
<organism evidence="3 4">
    <name type="scientific">Anaerobaca lacustris</name>
    <dbReference type="NCBI Taxonomy" id="3044600"/>
    <lineage>
        <taxon>Bacteria</taxon>
        <taxon>Pseudomonadati</taxon>
        <taxon>Planctomycetota</taxon>
        <taxon>Phycisphaerae</taxon>
        <taxon>Sedimentisphaerales</taxon>
        <taxon>Anaerobacaceae</taxon>
        <taxon>Anaerobaca</taxon>
    </lineage>
</organism>
<dbReference type="AlphaFoldDB" id="A0AAW6TZF2"/>
<sequence>MATARRRKVIILLLALYWPVLFVLTHIPVPPVVRQANMSDKGLHFLVYAILTFLLWSVVRPYSKVNWRRATGWLVLAGVIAYGLCDEGLQYFVPGRSADARDLVANATGAIFALTVLTLFSFWPAATIITALTVSMLPVLARRNLMSLLPVLMTAFYVGGYALFTFLWLRHLHPWTRVKKAGRVELLLSVSVPSALLFLTKLSTWVAGRPFQRWDMVAATAGILTGVLVAWRIGWPSRRETAEDSLAPAEG</sequence>
<dbReference type="InterPro" id="IPR006976">
    <property type="entry name" value="VanZ-like"/>
</dbReference>
<feature type="transmembrane region" description="Helical" evidence="1">
    <location>
        <begin position="148"/>
        <end position="169"/>
    </location>
</feature>
<feature type="domain" description="VanZ-like" evidence="2">
    <location>
        <begin position="39"/>
        <end position="120"/>
    </location>
</feature>
<keyword evidence="1" id="KW-0472">Membrane</keyword>
<reference evidence="3" key="1">
    <citation type="submission" date="2023-05" db="EMBL/GenBank/DDBJ databases">
        <title>Anaerotaeda fermentans gen. nov., sp. nov., a novel anaerobic planctomycete of the new family within the order Sedimentisphaerales isolated from Taman Peninsula, Russia.</title>
        <authorList>
            <person name="Khomyakova M.A."/>
            <person name="Merkel A.Y."/>
            <person name="Slobodkin A.I."/>
        </authorList>
    </citation>
    <scope>NUCLEOTIDE SEQUENCE</scope>
    <source>
        <strain evidence="3">M17dextr</strain>
    </source>
</reference>
<keyword evidence="1" id="KW-0812">Transmembrane</keyword>
<dbReference type="Proteomes" id="UP001431776">
    <property type="component" value="Unassembled WGS sequence"/>
</dbReference>
<evidence type="ECO:0000256" key="1">
    <source>
        <dbReference type="SAM" id="Phobius"/>
    </source>
</evidence>